<dbReference type="PROSITE" id="PS51857">
    <property type="entry name" value="CSD_2"/>
    <property type="match status" value="1"/>
</dbReference>
<dbReference type="CDD" id="cd04458">
    <property type="entry name" value="CSP_CDS"/>
    <property type="match status" value="1"/>
</dbReference>
<dbReference type="PIRSF" id="PIRSF002599">
    <property type="entry name" value="Cold_shock_A"/>
    <property type="match status" value="1"/>
</dbReference>
<dbReference type="Gene3D" id="2.40.50.140">
    <property type="entry name" value="Nucleic acid-binding proteins"/>
    <property type="match status" value="1"/>
</dbReference>
<accession>A0A7W6ZQN0</accession>
<dbReference type="Proteomes" id="UP000543836">
    <property type="component" value="Unassembled WGS sequence"/>
</dbReference>
<dbReference type="SUPFAM" id="SSF50249">
    <property type="entry name" value="Nucleic acid-binding proteins"/>
    <property type="match status" value="1"/>
</dbReference>
<dbReference type="Pfam" id="PF00313">
    <property type="entry name" value="CSD"/>
    <property type="match status" value="1"/>
</dbReference>
<dbReference type="EMBL" id="JACIIG010000001">
    <property type="protein sequence ID" value="MBB4566765.1"/>
    <property type="molecule type" value="Genomic_DNA"/>
</dbReference>
<evidence type="ECO:0000313" key="2">
    <source>
        <dbReference type="EMBL" id="MBB4566765.1"/>
    </source>
</evidence>
<feature type="domain" description="CSD" evidence="1">
    <location>
        <begin position="1"/>
        <end position="67"/>
    </location>
</feature>
<gene>
    <name evidence="2" type="ORF">GGE60_000853</name>
</gene>
<dbReference type="OrthoDB" id="72963at2"/>
<evidence type="ECO:0000313" key="3">
    <source>
        <dbReference type="Proteomes" id="UP000543836"/>
    </source>
</evidence>
<dbReference type="InterPro" id="IPR012156">
    <property type="entry name" value="Cold_shock_CspA"/>
</dbReference>
<sequence>MINGTVKNFDPIKGYGFILPSDGSLAVFFHSETADKAGIAGLTAGQRLKFSFEFDIQGRRSVASLELV</sequence>
<dbReference type="RefSeq" id="WP_028753566.1">
    <property type="nucleotide sequence ID" value="NZ_JACIIG010000001.1"/>
</dbReference>
<protein>
    <submittedName>
        <fullName evidence="2">CspA family cold shock protein</fullName>
    </submittedName>
</protein>
<dbReference type="InterPro" id="IPR012340">
    <property type="entry name" value="NA-bd_OB-fold"/>
</dbReference>
<comment type="caution">
    <text evidence="2">The sequence shown here is derived from an EMBL/GenBank/DDBJ whole genome shotgun (WGS) entry which is preliminary data.</text>
</comment>
<organism evidence="2 3">
    <name type="scientific">Rhizobium leucaenae</name>
    <dbReference type="NCBI Taxonomy" id="29450"/>
    <lineage>
        <taxon>Bacteria</taxon>
        <taxon>Pseudomonadati</taxon>
        <taxon>Pseudomonadota</taxon>
        <taxon>Alphaproteobacteria</taxon>
        <taxon>Hyphomicrobiales</taxon>
        <taxon>Rhizobiaceae</taxon>
        <taxon>Rhizobium/Agrobacterium group</taxon>
        <taxon>Rhizobium</taxon>
    </lineage>
</organism>
<dbReference type="GO" id="GO:0003676">
    <property type="term" value="F:nucleic acid binding"/>
    <property type="evidence" value="ECO:0007669"/>
    <property type="project" value="InterPro"/>
</dbReference>
<dbReference type="AlphaFoldDB" id="A0A7W6ZQN0"/>
<evidence type="ECO:0000259" key="1">
    <source>
        <dbReference type="PROSITE" id="PS51857"/>
    </source>
</evidence>
<dbReference type="InterPro" id="IPR002059">
    <property type="entry name" value="CSP_DNA-bd"/>
</dbReference>
<proteinExistence type="predicted"/>
<keyword evidence="3" id="KW-1185">Reference proteome</keyword>
<reference evidence="2 3" key="1">
    <citation type="submission" date="2020-08" db="EMBL/GenBank/DDBJ databases">
        <title>Genomic Encyclopedia of Type Strains, Phase IV (KMG-V): Genome sequencing to study the core and pangenomes of soil and plant-associated prokaryotes.</title>
        <authorList>
            <person name="Whitman W."/>
        </authorList>
    </citation>
    <scope>NUCLEOTIDE SEQUENCE [LARGE SCALE GENOMIC DNA]</scope>
    <source>
        <strain evidence="2 3">SEMIA 492</strain>
    </source>
</reference>
<name>A0A7W6ZQN0_9HYPH</name>